<dbReference type="Proteomes" id="UP001218629">
    <property type="component" value="Chromosome"/>
</dbReference>
<reference evidence="1 2" key="1">
    <citation type="submission" date="2022-03" db="EMBL/GenBank/DDBJ databases">
        <title>Streptomyces yunnanensis P86,complete genome.</title>
        <authorList>
            <person name="Chen S."/>
            <person name="Zhang Q."/>
        </authorList>
    </citation>
    <scope>NUCLEOTIDE SEQUENCE [LARGE SCALE GENOMIC DNA]</scope>
    <source>
        <strain evidence="1 2">P86</strain>
    </source>
</reference>
<sequence>MNVTDRLVDALRAAGMPTGDAEARQDGKELTGRYAVVWPVAEHAPDGTAWDPNQDRTLDVQITSCGPTRRAADQVAEEARRVALGSFPPPDSYGWLAPAAYVTGNPTTRENPSDPTRPELRGYYRADVYRYAITPTA</sequence>
<name>A0ABY8A951_9ACTN</name>
<proteinExistence type="predicted"/>
<evidence type="ECO:0000313" key="2">
    <source>
        <dbReference type="Proteomes" id="UP001218629"/>
    </source>
</evidence>
<organism evidence="1 2">
    <name type="scientific">Streptomyces yunnanensis</name>
    <dbReference type="NCBI Taxonomy" id="156453"/>
    <lineage>
        <taxon>Bacteria</taxon>
        <taxon>Bacillati</taxon>
        <taxon>Actinomycetota</taxon>
        <taxon>Actinomycetes</taxon>
        <taxon>Kitasatosporales</taxon>
        <taxon>Streptomycetaceae</taxon>
        <taxon>Streptomyces</taxon>
    </lineage>
</organism>
<dbReference type="EMBL" id="CP095749">
    <property type="protein sequence ID" value="WEB41514.1"/>
    <property type="molecule type" value="Genomic_DNA"/>
</dbReference>
<dbReference type="RefSeq" id="WP_275308516.1">
    <property type="nucleotide sequence ID" value="NZ_CP095749.1"/>
</dbReference>
<accession>A0ABY8A951</accession>
<keyword evidence="2" id="KW-1185">Reference proteome</keyword>
<evidence type="ECO:0000313" key="1">
    <source>
        <dbReference type="EMBL" id="WEB41514.1"/>
    </source>
</evidence>
<gene>
    <name evidence="1" type="ORF">MOV08_21070</name>
</gene>
<protein>
    <recommendedName>
        <fullName evidence="3">Tail terminator</fullName>
    </recommendedName>
</protein>
<evidence type="ECO:0008006" key="3">
    <source>
        <dbReference type="Google" id="ProtNLM"/>
    </source>
</evidence>